<dbReference type="RefSeq" id="XP_024339625.1">
    <property type="nucleotide sequence ID" value="XM_024485384.1"/>
</dbReference>
<dbReference type="Proteomes" id="UP000194127">
    <property type="component" value="Unassembled WGS sequence"/>
</dbReference>
<name>A0A1X6N2I4_9APHY</name>
<dbReference type="AlphaFoldDB" id="A0A1X6N2I4"/>
<dbReference type="Pfam" id="PF12929">
    <property type="entry name" value="Mid1"/>
    <property type="match status" value="1"/>
</dbReference>
<feature type="chain" id="PRO_5010853752" description="FZ domain-containing protein" evidence="1">
    <location>
        <begin position="19"/>
        <end position="485"/>
    </location>
</feature>
<sequence>MLLPASLFCLLQAWFALADTPPTQLSLNSLHAFSAATLNPTMYTLPVSTNPLSISVALCSYATSNPPRFFVANDSTTTPGPNTLGQPNVYEIELNTTALGAWTGDMLNFGVLAIYNATQSPFEVGVSDNGPIHQFLDTLPLLGDTTTNQVLLFSPPFSPPSISQPTYPNYTLPSANLTFPSEPSSPSDWALFIAPTSSPAFASLPRTGCAMRAAAGNVGFYKTSSNSEGLWLRDSDGWRWQWFINGLTPQTNYTVYGVTNGTQVSGPIYFVTKSAAFACTIVYSVPFCPSVAYAAPLPNSDPAAGITGSMLPDNMTENLLSGMANFTVMLTTLACGRDLYSPLVTCADCQAAYRTWLCLVSFPRCTEYPTSSTTSASSNSTSTASLAQVTPALQVQDAANPRNPYLPAFSENYTALLPCIEMCNAVDRACPPFLGFACPKPQYTASWSYGVGYIDSGEKGEVGGGSTGTAADRWGNVYCNAGGFL</sequence>
<dbReference type="GeneID" id="36330333"/>
<protein>
    <recommendedName>
        <fullName evidence="4">FZ domain-containing protein</fullName>
    </recommendedName>
</protein>
<gene>
    <name evidence="2" type="ORF">POSPLADRAFT_1142101</name>
</gene>
<dbReference type="PANTHER" id="PTHR39142:SF1">
    <property type="entry name" value="AEL197CP"/>
    <property type="match status" value="1"/>
</dbReference>
<evidence type="ECO:0000256" key="1">
    <source>
        <dbReference type="SAM" id="SignalP"/>
    </source>
</evidence>
<feature type="signal peptide" evidence="1">
    <location>
        <begin position="1"/>
        <end position="18"/>
    </location>
</feature>
<dbReference type="GO" id="GO:0098703">
    <property type="term" value="P:calcium ion import across plasma membrane"/>
    <property type="evidence" value="ECO:0007669"/>
    <property type="project" value="InterPro"/>
</dbReference>
<dbReference type="PANTHER" id="PTHR39142">
    <property type="entry name" value="MID1P"/>
    <property type="match status" value="1"/>
</dbReference>
<proteinExistence type="predicted"/>
<dbReference type="GO" id="GO:0005262">
    <property type="term" value="F:calcium channel activity"/>
    <property type="evidence" value="ECO:0007669"/>
    <property type="project" value="InterPro"/>
</dbReference>
<evidence type="ECO:0000313" key="3">
    <source>
        <dbReference type="Proteomes" id="UP000194127"/>
    </source>
</evidence>
<keyword evidence="3" id="KW-1185">Reference proteome</keyword>
<dbReference type="EMBL" id="KZ110596">
    <property type="protein sequence ID" value="OSX62831.1"/>
    <property type="molecule type" value="Genomic_DNA"/>
</dbReference>
<dbReference type="OrthoDB" id="5405745at2759"/>
<keyword evidence="1" id="KW-0732">Signal</keyword>
<dbReference type="STRING" id="670580.A0A1X6N2I4"/>
<dbReference type="InterPro" id="IPR024338">
    <property type="entry name" value="MID1/Yam8"/>
</dbReference>
<evidence type="ECO:0008006" key="4">
    <source>
        <dbReference type="Google" id="ProtNLM"/>
    </source>
</evidence>
<evidence type="ECO:0000313" key="2">
    <source>
        <dbReference type="EMBL" id="OSX62831.1"/>
    </source>
</evidence>
<reference evidence="2 3" key="1">
    <citation type="submission" date="2017-04" db="EMBL/GenBank/DDBJ databases">
        <title>Genome Sequence of the Model Brown-Rot Fungus Postia placenta SB12.</title>
        <authorList>
            <consortium name="DOE Joint Genome Institute"/>
            <person name="Gaskell J."/>
            <person name="Kersten P."/>
            <person name="Larrondo L.F."/>
            <person name="Canessa P."/>
            <person name="Martinez D."/>
            <person name="Hibbett D."/>
            <person name="Schmoll M."/>
            <person name="Kubicek C.P."/>
            <person name="Martinez A.T."/>
            <person name="Yadav J."/>
            <person name="Master E."/>
            <person name="Magnuson J.K."/>
            <person name="James T."/>
            <person name="Yaver D."/>
            <person name="Berka R."/>
            <person name="Labutti K."/>
            <person name="Lipzen A."/>
            <person name="Aerts A."/>
            <person name="Barry K."/>
            <person name="Henrissat B."/>
            <person name="Blanchette R."/>
            <person name="Grigoriev I."/>
            <person name="Cullen D."/>
        </authorList>
    </citation>
    <scope>NUCLEOTIDE SEQUENCE [LARGE SCALE GENOMIC DNA]</scope>
    <source>
        <strain evidence="2 3">MAD-698-R-SB12</strain>
    </source>
</reference>
<accession>A0A1X6N2I4</accession>
<organism evidence="2 3">
    <name type="scientific">Postia placenta MAD-698-R-SB12</name>
    <dbReference type="NCBI Taxonomy" id="670580"/>
    <lineage>
        <taxon>Eukaryota</taxon>
        <taxon>Fungi</taxon>
        <taxon>Dikarya</taxon>
        <taxon>Basidiomycota</taxon>
        <taxon>Agaricomycotina</taxon>
        <taxon>Agaricomycetes</taxon>
        <taxon>Polyporales</taxon>
        <taxon>Adustoporiaceae</taxon>
        <taxon>Rhodonia</taxon>
    </lineage>
</organism>